<protein>
    <recommendedName>
        <fullName evidence="2">Putative gamma-glutamylcyclotransferase</fullName>
    </recommendedName>
</protein>
<dbReference type="CDD" id="cd06661">
    <property type="entry name" value="GGCT_like"/>
    <property type="match status" value="1"/>
</dbReference>
<keyword evidence="1" id="KW-0808">Transferase</keyword>
<dbReference type="InterPro" id="IPR013024">
    <property type="entry name" value="GGCT-like"/>
</dbReference>
<sequence>MPRHCFTYGSLMCDDIMAAVCGTAYPGQPARLAGHVRHPVQDEAYPGMVPGPGTVVGVLYRNVDDAALAQLDRFEGPYYERRTVTVTLDDGSPVEAETYLFRPQYAYLLQPGEWDVAAFLARGKADFTARYVGYSRIESA</sequence>
<dbReference type="PANTHER" id="PTHR31544:SF2">
    <property type="entry name" value="AIG2-LIKE PROTEIN D"/>
    <property type="match status" value="1"/>
</dbReference>
<evidence type="ECO:0000256" key="2">
    <source>
        <dbReference type="ARBA" id="ARBA00030602"/>
    </source>
</evidence>
<reference evidence="4 5" key="1">
    <citation type="submission" date="2017-07" db="EMBL/GenBank/DDBJ databases">
        <title>Complete genome sequence of Oryzomicrobium terrae TPP412.</title>
        <authorList>
            <person name="Chiu L.-W."/>
            <person name="Lo K.-J."/>
            <person name="Tsai Y.-M."/>
            <person name="Lin S.-S."/>
            <person name="Kuo C.-H."/>
            <person name="Liu C.-T."/>
        </authorList>
    </citation>
    <scope>NUCLEOTIDE SEQUENCE [LARGE SCALE GENOMIC DNA]</scope>
    <source>
        <strain evidence="4 5">TPP412</strain>
    </source>
</reference>
<dbReference type="SUPFAM" id="SSF110857">
    <property type="entry name" value="Gamma-glutamyl cyclotransferase-like"/>
    <property type="match status" value="1"/>
</dbReference>
<dbReference type="Pfam" id="PF06094">
    <property type="entry name" value="GGACT"/>
    <property type="match status" value="1"/>
</dbReference>
<evidence type="ECO:0000313" key="4">
    <source>
        <dbReference type="EMBL" id="QEL66079.1"/>
    </source>
</evidence>
<dbReference type="Gene3D" id="3.10.490.10">
    <property type="entry name" value="Gamma-glutamyl cyclotransferase-like"/>
    <property type="match status" value="1"/>
</dbReference>
<feature type="domain" description="Gamma-glutamylcyclotransferase AIG2-like" evidence="3">
    <location>
        <begin position="5"/>
        <end position="115"/>
    </location>
</feature>
<dbReference type="EMBL" id="CP022579">
    <property type="protein sequence ID" value="QEL66079.1"/>
    <property type="molecule type" value="Genomic_DNA"/>
</dbReference>
<dbReference type="InterPro" id="IPR009288">
    <property type="entry name" value="AIG2-like_dom"/>
</dbReference>
<evidence type="ECO:0000256" key="1">
    <source>
        <dbReference type="ARBA" id="ARBA00022679"/>
    </source>
</evidence>
<organism evidence="4 5">
    <name type="scientific">Oryzomicrobium terrae</name>
    <dbReference type="NCBI Taxonomy" id="1735038"/>
    <lineage>
        <taxon>Bacteria</taxon>
        <taxon>Pseudomonadati</taxon>
        <taxon>Pseudomonadota</taxon>
        <taxon>Betaproteobacteria</taxon>
        <taxon>Rhodocyclales</taxon>
        <taxon>Rhodocyclaceae</taxon>
        <taxon>Oryzomicrobium</taxon>
    </lineage>
</organism>
<dbReference type="KEGG" id="otr:OTERR_26030"/>
<name>A0A5C1EBV7_9RHOO</name>
<gene>
    <name evidence="4" type="ORF">OTERR_26030</name>
</gene>
<evidence type="ECO:0000259" key="3">
    <source>
        <dbReference type="Pfam" id="PF06094"/>
    </source>
</evidence>
<dbReference type="PANTHER" id="PTHR31544">
    <property type="entry name" value="AIG2-LIKE PROTEIN D"/>
    <property type="match status" value="1"/>
</dbReference>
<evidence type="ECO:0000313" key="5">
    <source>
        <dbReference type="Proteomes" id="UP000323671"/>
    </source>
</evidence>
<accession>A0A5C1EBV7</accession>
<dbReference type="AlphaFoldDB" id="A0A5C1EBV7"/>
<dbReference type="RefSeq" id="WP_054622131.1">
    <property type="nucleotide sequence ID" value="NZ_CP022579.1"/>
</dbReference>
<keyword evidence="5" id="KW-1185">Reference proteome</keyword>
<dbReference type="InterPro" id="IPR036568">
    <property type="entry name" value="GGCT-like_sf"/>
</dbReference>
<proteinExistence type="predicted"/>
<dbReference type="Proteomes" id="UP000323671">
    <property type="component" value="Chromosome"/>
</dbReference>
<dbReference type="InterPro" id="IPR045038">
    <property type="entry name" value="AIG2-like"/>
</dbReference>
<dbReference type="GO" id="GO:0016740">
    <property type="term" value="F:transferase activity"/>
    <property type="evidence" value="ECO:0007669"/>
    <property type="project" value="UniProtKB-KW"/>
</dbReference>